<evidence type="ECO:0000256" key="2">
    <source>
        <dbReference type="ARBA" id="ARBA00006356"/>
    </source>
</evidence>
<dbReference type="GO" id="GO:0005576">
    <property type="term" value="C:extracellular region"/>
    <property type="evidence" value="ECO:0007669"/>
    <property type="project" value="UniProtKB-SubCell"/>
</dbReference>
<dbReference type="Pfam" id="PF01581">
    <property type="entry name" value="FARP"/>
    <property type="match status" value="3"/>
</dbReference>
<proteinExistence type="inferred from homology"/>
<name>A0A834M4X4_RHYFE</name>
<evidence type="ECO:0000256" key="5">
    <source>
        <dbReference type="ARBA" id="ARBA00023320"/>
    </source>
</evidence>
<dbReference type="InterPro" id="IPR002544">
    <property type="entry name" value="FMRFamid-related_peptide-like"/>
</dbReference>
<gene>
    <name evidence="8" type="ORF">GWI33_015017</name>
</gene>
<evidence type="ECO:0000313" key="8">
    <source>
        <dbReference type="EMBL" id="KAF7272186.1"/>
    </source>
</evidence>
<dbReference type="EMBL" id="JAACXV010013822">
    <property type="protein sequence ID" value="KAF7272186.1"/>
    <property type="molecule type" value="Genomic_DNA"/>
</dbReference>
<sequence>MGTSIIFLAFFIFQSVLSYTDDAYEHFEAYAAPEDAEVESYNERKPRSDKFLRFGKRLWDYETNNDLYEDSNIPRPPRTGSFSKNTQQRAARDSSYIRFGRSINSTKSRGKRAAPSASSSENSKRHENFLRFGRNSNFMRFGRAGARSAKEEMLKRLLDSSNEPLVAYLRNLMLQSEDGEPSEM</sequence>
<reference evidence="8" key="1">
    <citation type="submission" date="2020-08" db="EMBL/GenBank/DDBJ databases">
        <title>Genome sequencing and assembly of the red palm weevil Rhynchophorus ferrugineus.</title>
        <authorList>
            <person name="Dias G.B."/>
            <person name="Bergman C.M."/>
            <person name="Manee M."/>
        </authorList>
    </citation>
    <scope>NUCLEOTIDE SEQUENCE</scope>
    <source>
        <strain evidence="8">AA-2017</strain>
        <tissue evidence="8">Whole larva</tissue>
    </source>
</reference>
<comment type="similarity">
    <text evidence="2">Belongs to the FARP (FMRFamide related peptide) family.</text>
</comment>
<feature type="compositionally biased region" description="Polar residues" evidence="6">
    <location>
        <begin position="80"/>
        <end position="89"/>
    </location>
</feature>
<evidence type="ECO:0000256" key="4">
    <source>
        <dbReference type="ARBA" id="ARBA00022815"/>
    </source>
</evidence>
<feature type="region of interest" description="Disordered" evidence="6">
    <location>
        <begin position="70"/>
        <end position="93"/>
    </location>
</feature>
<keyword evidence="4" id="KW-0027">Amidation</keyword>
<dbReference type="GO" id="GO:0007218">
    <property type="term" value="P:neuropeptide signaling pathway"/>
    <property type="evidence" value="ECO:0007669"/>
    <property type="project" value="UniProtKB-KW"/>
</dbReference>
<feature type="signal peptide" evidence="7">
    <location>
        <begin position="1"/>
        <end position="18"/>
    </location>
</feature>
<dbReference type="AlphaFoldDB" id="A0A834M4X4"/>
<keyword evidence="5" id="KW-0527">Neuropeptide</keyword>
<comment type="subcellular location">
    <subcellularLocation>
        <location evidence="1">Secreted</location>
    </subcellularLocation>
</comment>
<keyword evidence="7" id="KW-0732">Signal</keyword>
<evidence type="ECO:0000256" key="3">
    <source>
        <dbReference type="ARBA" id="ARBA00022525"/>
    </source>
</evidence>
<keyword evidence="9" id="KW-1185">Reference proteome</keyword>
<comment type="caution">
    <text evidence="8">The sequence shown here is derived from an EMBL/GenBank/DDBJ whole genome shotgun (WGS) entry which is preliminary data.</text>
</comment>
<evidence type="ECO:0000256" key="7">
    <source>
        <dbReference type="SAM" id="SignalP"/>
    </source>
</evidence>
<evidence type="ECO:0000256" key="1">
    <source>
        <dbReference type="ARBA" id="ARBA00004613"/>
    </source>
</evidence>
<dbReference type="OrthoDB" id="5813613at2759"/>
<feature type="chain" id="PRO_5032966632" evidence="7">
    <location>
        <begin position="19"/>
        <end position="184"/>
    </location>
</feature>
<organism evidence="8 9">
    <name type="scientific">Rhynchophorus ferrugineus</name>
    <name type="common">Red palm weevil</name>
    <name type="synonym">Curculio ferrugineus</name>
    <dbReference type="NCBI Taxonomy" id="354439"/>
    <lineage>
        <taxon>Eukaryota</taxon>
        <taxon>Metazoa</taxon>
        <taxon>Ecdysozoa</taxon>
        <taxon>Arthropoda</taxon>
        <taxon>Hexapoda</taxon>
        <taxon>Insecta</taxon>
        <taxon>Pterygota</taxon>
        <taxon>Neoptera</taxon>
        <taxon>Endopterygota</taxon>
        <taxon>Coleoptera</taxon>
        <taxon>Polyphaga</taxon>
        <taxon>Cucujiformia</taxon>
        <taxon>Curculionidae</taxon>
        <taxon>Dryophthorinae</taxon>
        <taxon>Rhynchophorus</taxon>
    </lineage>
</organism>
<keyword evidence="3" id="KW-0964">Secreted</keyword>
<accession>A0A834M4X4</accession>
<feature type="region of interest" description="Disordered" evidence="6">
    <location>
        <begin position="106"/>
        <end position="127"/>
    </location>
</feature>
<protein>
    <submittedName>
        <fullName evidence="8">Uncharacterized protein</fullName>
    </submittedName>
</protein>
<dbReference type="Proteomes" id="UP000625711">
    <property type="component" value="Unassembled WGS sequence"/>
</dbReference>
<evidence type="ECO:0000313" key="9">
    <source>
        <dbReference type="Proteomes" id="UP000625711"/>
    </source>
</evidence>
<evidence type="ECO:0000256" key="6">
    <source>
        <dbReference type="SAM" id="MobiDB-lite"/>
    </source>
</evidence>